<accession>A0A5J4SB90</accession>
<dbReference type="EMBL" id="SNRY01000274">
    <property type="protein sequence ID" value="KAA6343366.1"/>
    <property type="molecule type" value="Genomic_DNA"/>
</dbReference>
<dbReference type="SUPFAM" id="SSF53756">
    <property type="entry name" value="UDP-Glycosyltransferase/glycogen phosphorylase"/>
    <property type="match status" value="1"/>
</dbReference>
<gene>
    <name evidence="1" type="ORF">EZS27_008957</name>
</gene>
<protein>
    <recommendedName>
        <fullName evidence="2">Glycosyltransferase subfamily 4-like N-terminal domain-containing protein</fullName>
    </recommendedName>
</protein>
<sequence>MLSHVCFFISSISNSEGTERITTSLANSLIKEGYNVSIISLCQNNESVFQIDSKIQLYILFKKPKPYPLLIFVILWKLCVIIHEKSVDMIINVDVILALFTLPLRYTFKVEQQDIISCRKMHISKRI</sequence>
<evidence type="ECO:0000313" key="1">
    <source>
        <dbReference type="EMBL" id="KAA6343366.1"/>
    </source>
</evidence>
<organism evidence="1">
    <name type="scientific">termite gut metagenome</name>
    <dbReference type="NCBI Taxonomy" id="433724"/>
    <lineage>
        <taxon>unclassified sequences</taxon>
        <taxon>metagenomes</taxon>
        <taxon>organismal metagenomes</taxon>
    </lineage>
</organism>
<dbReference type="AlphaFoldDB" id="A0A5J4SB90"/>
<evidence type="ECO:0008006" key="2">
    <source>
        <dbReference type="Google" id="ProtNLM"/>
    </source>
</evidence>
<proteinExistence type="predicted"/>
<name>A0A5J4SB90_9ZZZZ</name>
<comment type="caution">
    <text evidence="1">The sequence shown here is derived from an EMBL/GenBank/DDBJ whole genome shotgun (WGS) entry which is preliminary data.</text>
</comment>
<reference evidence="1" key="1">
    <citation type="submission" date="2019-03" db="EMBL/GenBank/DDBJ databases">
        <title>Single cell metagenomics reveals metabolic interactions within the superorganism composed of flagellate Streblomastix strix and complex community of Bacteroidetes bacteria on its surface.</title>
        <authorList>
            <person name="Treitli S.C."/>
            <person name="Kolisko M."/>
            <person name="Husnik F."/>
            <person name="Keeling P."/>
            <person name="Hampl V."/>
        </authorList>
    </citation>
    <scope>NUCLEOTIDE SEQUENCE</scope>
    <source>
        <strain evidence="1">STM</strain>
    </source>
</reference>